<feature type="domain" description="U-box" evidence="7">
    <location>
        <begin position="219"/>
        <end position="292"/>
    </location>
</feature>
<dbReference type="SUPFAM" id="SSF57850">
    <property type="entry name" value="RING/U-box"/>
    <property type="match status" value="1"/>
</dbReference>
<dbReference type="GO" id="GO:0061630">
    <property type="term" value="F:ubiquitin protein ligase activity"/>
    <property type="evidence" value="ECO:0007669"/>
    <property type="project" value="UniProtKB-EC"/>
</dbReference>
<dbReference type="GO" id="GO:0005737">
    <property type="term" value="C:cytoplasm"/>
    <property type="evidence" value="ECO:0007669"/>
    <property type="project" value="TreeGrafter"/>
</dbReference>
<dbReference type="InterPro" id="IPR011990">
    <property type="entry name" value="TPR-like_helical_dom_sf"/>
</dbReference>
<dbReference type="Pfam" id="PF13431">
    <property type="entry name" value="TPR_17"/>
    <property type="match status" value="1"/>
</dbReference>
<proteinExistence type="predicted"/>
<dbReference type="PANTHER" id="PTHR46803:SF2">
    <property type="entry name" value="E3 UBIQUITIN-PROTEIN LIGASE CHIP"/>
    <property type="match status" value="1"/>
</dbReference>
<dbReference type="GO" id="GO:0006515">
    <property type="term" value="P:protein quality control for misfolded or incompletely synthesized proteins"/>
    <property type="evidence" value="ECO:0007669"/>
    <property type="project" value="TreeGrafter"/>
</dbReference>
<keyword evidence="4" id="KW-0677">Repeat</keyword>
<evidence type="ECO:0000256" key="5">
    <source>
        <dbReference type="ARBA" id="ARBA00022786"/>
    </source>
</evidence>
<dbReference type="GO" id="GO:0051087">
    <property type="term" value="F:protein-folding chaperone binding"/>
    <property type="evidence" value="ECO:0007669"/>
    <property type="project" value="TreeGrafter"/>
</dbReference>
<dbReference type="InterPro" id="IPR019734">
    <property type="entry name" value="TPR_rpt"/>
</dbReference>
<dbReference type="EMBL" id="KV454210">
    <property type="protein sequence ID" value="ODQ59983.1"/>
    <property type="molecule type" value="Genomic_DNA"/>
</dbReference>
<dbReference type="SMART" id="SM00028">
    <property type="entry name" value="TPR"/>
    <property type="match status" value="2"/>
</dbReference>
<dbReference type="GO" id="GO:0071218">
    <property type="term" value="P:cellular response to misfolded protein"/>
    <property type="evidence" value="ECO:0007669"/>
    <property type="project" value="TreeGrafter"/>
</dbReference>
<name>A0A1E3P3Q8_WICAA</name>
<dbReference type="GeneID" id="30200643"/>
<evidence type="ECO:0000259" key="7">
    <source>
        <dbReference type="PROSITE" id="PS51698"/>
    </source>
</evidence>
<dbReference type="Proteomes" id="UP000094112">
    <property type="component" value="Unassembled WGS sequence"/>
</dbReference>
<evidence type="ECO:0000313" key="9">
    <source>
        <dbReference type="Proteomes" id="UP000094112"/>
    </source>
</evidence>
<evidence type="ECO:0000256" key="4">
    <source>
        <dbReference type="ARBA" id="ARBA00022737"/>
    </source>
</evidence>
<dbReference type="STRING" id="683960.A0A1E3P3Q8"/>
<dbReference type="Gene3D" id="3.30.40.10">
    <property type="entry name" value="Zinc/RING finger domain, C3HC4 (zinc finger)"/>
    <property type="match status" value="1"/>
</dbReference>
<organism evidence="8 9">
    <name type="scientific">Wickerhamomyces anomalus (strain ATCC 58044 / CBS 1984 / NCYC 433 / NRRL Y-366-8)</name>
    <name type="common">Yeast</name>
    <name type="synonym">Hansenula anomala</name>
    <dbReference type="NCBI Taxonomy" id="683960"/>
    <lineage>
        <taxon>Eukaryota</taxon>
        <taxon>Fungi</taxon>
        <taxon>Dikarya</taxon>
        <taxon>Ascomycota</taxon>
        <taxon>Saccharomycotina</taxon>
        <taxon>Saccharomycetes</taxon>
        <taxon>Phaffomycetales</taxon>
        <taxon>Wickerhamomycetaceae</taxon>
        <taxon>Wickerhamomyces</taxon>
    </lineage>
</organism>
<dbReference type="GO" id="GO:0045862">
    <property type="term" value="P:positive regulation of proteolysis"/>
    <property type="evidence" value="ECO:0007669"/>
    <property type="project" value="TreeGrafter"/>
</dbReference>
<feature type="repeat" description="TPR" evidence="6">
    <location>
        <begin position="8"/>
        <end position="41"/>
    </location>
</feature>
<dbReference type="OrthoDB" id="629492at2759"/>
<accession>A0A1E3P3Q8</accession>
<keyword evidence="6" id="KW-0802">TPR repeat</keyword>
<evidence type="ECO:0000256" key="2">
    <source>
        <dbReference type="ARBA" id="ARBA00012483"/>
    </source>
</evidence>
<keyword evidence="3" id="KW-0808">Transferase</keyword>
<dbReference type="SUPFAM" id="SSF48452">
    <property type="entry name" value="TPR-like"/>
    <property type="match status" value="1"/>
</dbReference>
<dbReference type="PANTHER" id="PTHR46803">
    <property type="entry name" value="E3 UBIQUITIN-PROTEIN LIGASE CHIP"/>
    <property type="match status" value="1"/>
</dbReference>
<dbReference type="PROSITE" id="PS50005">
    <property type="entry name" value="TPR"/>
    <property type="match status" value="1"/>
</dbReference>
<dbReference type="SMART" id="SM00504">
    <property type="entry name" value="Ubox"/>
    <property type="match status" value="1"/>
</dbReference>
<evidence type="ECO:0000256" key="3">
    <source>
        <dbReference type="ARBA" id="ARBA00022679"/>
    </source>
</evidence>
<dbReference type="PROSITE" id="PS51698">
    <property type="entry name" value="U_BOX"/>
    <property type="match status" value="1"/>
</dbReference>
<gene>
    <name evidence="8" type="ORF">WICANDRAFT_62558</name>
</gene>
<dbReference type="RefSeq" id="XP_019039190.1">
    <property type="nucleotide sequence ID" value="XM_019183397.1"/>
</dbReference>
<keyword evidence="9" id="KW-1185">Reference proteome</keyword>
<dbReference type="Pfam" id="PF04564">
    <property type="entry name" value="U-box"/>
    <property type="match status" value="1"/>
</dbReference>
<evidence type="ECO:0000256" key="1">
    <source>
        <dbReference type="ARBA" id="ARBA00000900"/>
    </source>
</evidence>
<dbReference type="InterPro" id="IPR013083">
    <property type="entry name" value="Znf_RING/FYVE/PHD"/>
</dbReference>
<protein>
    <recommendedName>
        <fullName evidence="2">RING-type E3 ubiquitin transferase</fullName>
        <ecNumber evidence="2">2.3.2.27</ecNumber>
    </recommendedName>
</protein>
<sequence length="292" mass="34043">MSSSNKTAEKFKTKGNRAFASEDYDEAIKLYSSAIQHDSTKANYFTNRALARLKSSKAEQQYDLIAKDAEKALELTPDNSKAFFYLGIALTKLDNPELALKKLNKAYQLALETSNKSAQQISEQILETRKEIAKKEFNERISRTNPLYEKLYRLLQEFYWSKINYLRSRFNYKPFYEDDIDFQIEYKSLKDQYIRDLDDLRHTFEASLAKDRAPPAKEEAPEYILDPIGFNIFNDPVVTPSGFTYERSWIVEHLKTSPADPFTRAPLRESDLYPNLAVKKAADKYIEEHRHL</sequence>
<dbReference type="GO" id="GO:0043161">
    <property type="term" value="P:proteasome-mediated ubiquitin-dependent protein catabolic process"/>
    <property type="evidence" value="ECO:0007669"/>
    <property type="project" value="TreeGrafter"/>
</dbReference>
<reference evidence="8 9" key="1">
    <citation type="journal article" date="2016" name="Proc. Natl. Acad. Sci. U.S.A.">
        <title>Comparative genomics of biotechnologically important yeasts.</title>
        <authorList>
            <person name="Riley R."/>
            <person name="Haridas S."/>
            <person name="Wolfe K.H."/>
            <person name="Lopes M.R."/>
            <person name="Hittinger C.T."/>
            <person name="Goeker M."/>
            <person name="Salamov A.A."/>
            <person name="Wisecaver J.H."/>
            <person name="Long T.M."/>
            <person name="Calvey C.H."/>
            <person name="Aerts A.L."/>
            <person name="Barry K.W."/>
            <person name="Choi C."/>
            <person name="Clum A."/>
            <person name="Coughlan A.Y."/>
            <person name="Deshpande S."/>
            <person name="Douglass A.P."/>
            <person name="Hanson S.J."/>
            <person name="Klenk H.-P."/>
            <person name="LaButti K.M."/>
            <person name="Lapidus A."/>
            <person name="Lindquist E.A."/>
            <person name="Lipzen A.M."/>
            <person name="Meier-Kolthoff J.P."/>
            <person name="Ohm R.A."/>
            <person name="Otillar R.P."/>
            <person name="Pangilinan J.L."/>
            <person name="Peng Y."/>
            <person name="Rokas A."/>
            <person name="Rosa C.A."/>
            <person name="Scheuner C."/>
            <person name="Sibirny A.A."/>
            <person name="Slot J.C."/>
            <person name="Stielow J.B."/>
            <person name="Sun H."/>
            <person name="Kurtzman C.P."/>
            <person name="Blackwell M."/>
            <person name="Grigoriev I.V."/>
            <person name="Jeffries T.W."/>
        </authorList>
    </citation>
    <scope>NUCLEOTIDE SEQUENCE [LARGE SCALE GENOMIC DNA]</scope>
    <source>
        <strain evidence="9">ATCC 58044 / CBS 1984 / NCYC 433 / NRRL Y-366-8</strain>
    </source>
</reference>
<evidence type="ECO:0000256" key="6">
    <source>
        <dbReference type="PROSITE-ProRule" id="PRU00339"/>
    </source>
</evidence>
<comment type="catalytic activity">
    <reaction evidence="1">
        <text>S-ubiquitinyl-[E2 ubiquitin-conjugating enzyme]-L-cysteine + [acceptor protein]-L-lysine = [E2 ubiquitin-conjugating enzyme]-L-cysteine + N(6)-ubiquitinyl-[acceptor protein]-L-lysine.</text>
        <dbReference type="EC" id="2.3.2.27"/>
    </reaction>
</comment>
<keyword evidence="5" id="KW-0833">Ubl conjugation pathway</keyword>
<dbReference type="InterPro" id="IPR003613">
    <property type="entry name" value="Ubox_domain"/>
</dbReference>
<dbReference type="GO" id="GO:0000209">
    <property type="term" value="P:protein polyubiquitination"/>
    <property type="evidence" value="ECO:0007669"/>
    <property type="project" value="TreeGrafter"/>
</dbReference>
<dbReference type="Gene3D" id="1.25.40.10">
    <property type="entry name" value="Tetratricopeptide repeat domain"/>
    <property type="match status" value="1"/>
</dbReference>
<dbReference type="AlphaFoldDB" id="A0A1E3P3Q8"/>
<evidence type="ECO:0000313" key="8">
    <source>
        <dbReference type="EMBL" id="ODQ59983.1"/>
    </source>
</evidence>
<dbReference type="EC" id="2.3.2.27" evidence="2"/>